<accession>A0AAD9FRX1</accession>
<proteinExistence type="inferred from homology"/>
<evidence type="ECO:0000313" key="3">
    <source>
        <dbReference type="EMBL" id="KAK1925060.1"/>
    </source>
</evidence>
<feature type="compositionally biased region" description="Low complexity" evidence="2">
    <location>
        <begin position="121"/>
        <end position="133"/>
    </location>
</feature>
<evidence type="ECO:0000256" key="2">
    <source>
        <dbReference type="SAM" id="MobiDB-lite"/>
    </source>
</evidence>
<gene>
    <name evidence="3" type="ORF">DB88DRAFT_248502</name>
</gene>
<comment type="similarity">
    <text evidence="1">Belongs to the universal ribosomal protein uL10 family.</text>
</comment>
<reference evidence="3" key="1">
    <citation type="submission" date="2023-02" db="EMBL/GenBank/DDBJ databases">
        <title>Identification and recombinant expression of a fungal hydrolase from Papiliotrema laurentii that hydrolyzes apple cutin and clears colloidal polyester polyurethane.</title>
        <authorList>
            <consortium name="DOE Joint Genome Institute"/>
            <person name="Roman V.A."/>
            <person name="Bojanowski C."/>
            <person name="Crable B.R."/>
            <person name="Wagner D.N."/>
            <person name="Hung C.S."/>
            <person name="Nadeau L.J."/>
            <person name="Schratz L."/>
            <person name="Haridas S."/>
            <person name="Pangilinan J."/>
            <person name="Lipzen A."/>
            <person name="Na H."/>
            <person name="Yan M."/>
            <person name="Ng V."/>
            <person name="Grigoriev I.V."/>
            <person name="Spatafora J.W."/>
            <person name="Barlow D."/>
            <person name="Biffinger J."/>
            <person name="Kelley-Loughnane N."/>
            <person name="Varaljay V.A."/>
            <person name="Crookes-Goodson W.J."/>
        </authorList>
    </citation>
    <scope>NUCLEOTIDE SEQUENCE</scope>
    <source>
        <strain evidence="3">5307AH</strain>
    </source>
</reference>
<feature type="compositionally biased region" description="Low complexity" evidence="2">
    <location>
        <begin position="30"/>
        <end position="57"/>
    </location>
</feature>
<keyword evidence="4" id="KW-1185">Reference proteome</keyword>
<dbReference type="InterPro" id="IPR043141">
    <property type="entry name" value="Ribosomal_uL10-like_sf"/>
</dbReference>
<evidence type="ECO:0000313" key="4">
    <source>
        <dbReference type="Proteomes" id="UP001182556"/>
    </source>
</evidence>
<organism evidence="3 4">
    <name type="scientific">Papiliotrema laurentii</name>
    <name type="common">Cryptococcus laurentii</name>
    <dbReference type="NCBI Taxonomy" id="5418"/>
    <lineage>
        <taxon>Eukaryota</taxon>
        <taxon>Fungi</taxon>
        <taxon>Dikarya</taxon>
        <taxon>Basidiomycota</taxon>
        <taxon>Agaricomycotina</taxon>
        <taxon>Tremellomycetes</taxon>
        <taxon>Tremellales</taxon>
        <taxon>Rhynchogastremaceae</taxon>
        <taxon>Papiliotrema</taxon>
    </lineage>
</organism>
<dbReference type="Gene3D" id="3.30.70.1730">
    <property type="match status" value="1"/>
</dbReference>
<feature type="region of interest" description="Disordered" evidence="2">
    <location>
        <begin position="21"/>
        <end position="61"/>
    </location>
</feature>
<dbReference type="Proteomes" id="UP001182556">
    <property type="component" value="Unassembled WGS sequence"/>
</dbReference>
<protein>
    <submittedName>
        <fullName evidence="3">Uncharacterized protein</fullName>
    </submittedName>
</protein>
<sequence length="300" mass="31956">MPPRIPRPALRQLPLARAYATPQAPPAPFSAPVSTNTPSSASSTSSTVPSTSAAASSQSHLTNPDRVFPIRKGFLYDYYGHLLRTSPLFLVFEFDNLSVQDWSKLRNAIKKITIPEPPAPESIASSSSSAGEGASRKKSKKAATATKEITTSASLTVIRTGVFSAAASQFAPSQQLEPWLLGQRAVLHSEYLSPPYLKQVLATVKKTVRSCQREGDNVKQPALNLVVGLMENRLMPAKQVEDIASLPDMQALRGQLVGGLEMPGRSLLGLLGQAGGGGLLRTLQGLEQGMKEKEGGEPSA</sequence>
<evidence type="ECO:0000256" key="1">
    <source>
        <dbReference type="ARBA" id="ARBA00008889"/>
    </source>
</evidence>
<dbReference type="InterPro" id="IPR047865">
    <property type="entry name" value="Ribosomal_uL10_bac_type"/>
</dbReference>
<dbReference type="PANTHER" id="PTHR11560">
    <property type="entry name" value="39S RIBOSOMAL PROTEIN L10, MITOCHONDRIAL"/>
    <property type="match status" value="1"/>
</dbReference>
<dbReference type="SUPFAM" id="SSF160369">
    <property type="entry name" value="Ribosomal protein L10-like"/>
    <property type="match status" value="1"/>
</dbReference>
<comment type="caution">
    <text evidence="3">The sequence shown here is derived from an EMBL/GenBank/DDBJ whole genome shotgun (WGS) entry which is preliminary data.</text>
</comment>
<name>A0AAD9FRX1_PAPLA</name>
<feature type="region of interest" description="Disordered" evidence="2">
    <location>
        <begin position="116"/>
        <end position="145"/>
    </location>
</feature>
<dbReference type="AlphaFoldDB" id="A0AAD9FRX1"/>
<dbReference type="EMBL" id="JAODAN010000004">
    <property type="protein sequence ID" value="KAK1925060.1"/>
    <property type="molecule type" value="Genomic_DNA"/>
</dbReference>